<dbReference type="PANTHER" id="PTHR33824">
    <property type="entry name" value="POLYKETIDE CYCLASE/DEHYDRASE AND LIPID TRANSPORT SUPERFAMILY PROTEIN"/>
    <property type="match status" value="1"/>
</dbReference>
<dbReference type="PANTHER" id="PTHR33824:SF7">
    <property type="entry name" value="POLYKETIDE CYCLASE_DEHYDRASE AND LIPID TRANSPORT SUPERFAMILY PROTEIN"/>
    <property type="match status" value="1"/>
</dbReference>
<protein>
    <recommendedName>
        <fullName evidence="3">SRPBCC family protein</fullName>
    </recommendedName>
</protein>
<dbReference type="Pfam" id="PF10604">
    <property type="entry name" value="Polyketide_cyc2"/>
    <property type="match status" value="1"/>
</dbReference>
<dbReference type="AlphaFoldDB" id="A0A7J5B594"/>
<name>A0A7J5B594_9MICO</name>
<evidence type="ECO:0000313" key="2">
    <source>
        <dbReference type="Proteomes" id="UP000490386"/>
    </source>
</evidence>
<accession>A0A7J5B594</accession>
<comment type="caution">
    <text evidence="1">The sequence shown here is derived from an EMBL/GenBank/DDBJ whole genome shotgun (WGS) entry which is preliminary data.</text>
</comment>
<dbReference type="SUPFAM" id="SSF55961">
    <property type="entry name" value="Bet v1-like"/>
    <property type="match status" value="1"/>
</dbReference>
<dbReference type="InterPro" id="IPR023393">
    <property type="entry name" value="START-like_dom_sf"/>
</dbReference>
<dbReference type="Proteomes" id="UP000490386">
    <property type="component" value="Unassembled WGS sequence"/>
</dbReference>
<dbReference type="InterPro" id="IPR047137">
    <property type="entry name" value="ORF3"/>
</dbReference>
<proteinExistence type="predicted"/>
<dbReference type="RefSeq" id="WP_104251467.1">
    <property type="nucleotide sequence ID" value="NZ_CANKVH010000004.1"/>
</dbReference>
<reference evidence="1 2" key="1">
    <citation type="submission" date="2019-09" db="EMBL/GenBank/DDBJ databases">
        <title>Phylogeny of genus Pseudoclavibacter and closely related genus.</title>
        <authorList>
            <person name="Li Y."/>
        </authorList>
    </citation>
    <scope>NUCLEOTIDE SEQUENCE [LARGE SCALE GENOMIC DNA]</scope>
    <source>
        <strain evidence="1 2">THG-MD12</strain>
    </source>
</reference>
<dbReference type="OrthoDB" id="3695445at2"/>
<organism evidence="1 2">
    <name type="scientific">Pseudoclavibacter terrae</name>
    <dbReference type="NCBI Taxonomy" id="1530195"/>
    <lineage>
        <taxon>Bacteria</taxon>
        <taxon>Bacillati</taxon>
        <taxon>Actinomycetota</taxon>
        <taxon>Actinomycetes</taxon>
        <taxon>Micrococcales</taxon>
        <taxon>Microbacteriaceae</taxon>
        <taxon>Pseudoclavibacter</taxon>
    </lineage>
</organism>
<evidence type="ECO:0008006" key="3">
    <source>
        <dbReference type="Google" id="ProtNLM"/>
    </source>
</evidence>
<gene>
    <name evidence="1" type="ORF">F8O03_00475</name>
</gene>
<keyword evidence="2" id="KW-1185">Reference proteome</keyword>
<dbReference type="EMBL" id="WBJX01000001">
    <property type="protein sequence ID" value="KAB1638871.1"/>
    <property type="molecule type" value="Genomic_DNA"/>
</dbReference>
<dbReference type="Gene3D" id="3.30.530.20">
    <property type="match status" value="1"/>
</dbReference>
<sequence length="141" mass="15154">MTFVSESIDIDVPVDVLFSLYAEPESLPSVLSIVKHVEVLGPDLIRWDVELVGQRRSIDAKVVVNEPGERLRWESVEGRASFAAEVRTEAITPASTRVTVDAEFDAGGIAERLGLAKPIAAAAIASELRNAKKSAEAQAAQ</sequence>
<evidence type="ECO:0000313" key="1">
    <source>
        <dbReference type="EMBL" id="KAB1638871.1"/>
    </source>
</evidence>
<dbReference type="InterPro" id="IPR019587">
    <property type="entry name" value="Polyketide_cyclase/dehydratase"/>
</dbReference>